<dbReference type="CDD" id="cd02411">
    <property type="entry name" value="KH-II_30S_S3_arch"/>
    <property type="match status" value="1"/>
</dbReference>
<dbReference type="GO" id="GO:0003735">
    <property type="term" value="F:structural constituent of ribosome"/>
    <property type="evidence" value="ECO:0007669"/>
    <property type="project" value="UniProtKB-UniRule"/>
</dbReference>
<evidence type="ECO:0000256" key="2">
    <source>
        <dbReference type="ARBA" id="ARBA00022730"/>
    </source>
</evidence>
<dbReference type="OrthoDB" id="9126at2157"/>
<feature type="domain" description="KH type-2" evidence="9">
    <location>
        <begin position="18"/>
        <end position="87"/>
    </location>
</feature>
<evidence type="ECO:0000256" key="5">
    <source>
        <dbReference type="ARBA" id="ARBA00023274"/>
    </source>
</evidence>
<dbReference type="RefSeq" id="WP_054838637.1">
    <property type="nucleotide sequence ID" value="NZ_BBBY01000014.1"/>
</dbReference>
<evidence type="ECO:0000259" key="9">
    <source>
        <dbReference type="PROSITE" id="PS50823"/>
    </source>
</evidence>
<dbReference type="GO" id="GO:0006412">
    <property type="term" value="P:translation"/>
    <property type="evidence" value="ECO:0007669"/>
    <property type="project" value="UniProtKB-UniRule"/>
</dbReference>
<keyword evidence="4 6" id="KW-0689">Ribosomal protein</keyword>
<dbReference type="SUPFAM" id="SSF54821">
    <property type="entry name" value="Ribosomal protein S3 C-terminal domain"/>
    <property type="match status" value="1"/>
</dbReference>
<dbReference type="Pfam" id="PF07650">
    <property type="entry name" value="KH_2"/>
    <property type="match status" value="1"/>
</dbReference>
<organism evidence="10 11">
    <name type="scientific">Sulfuracidifex metallicus DSM 6482 = JCM 9184</name>
    <dbReference type="NCBI Taxonomy" id="523847"/>
    <lineage>
        <taxon>Archaea</taxon>
        <taxon>Thermoproteota</taxon>
        <taxon>Thermoprotei</taxon>
        <taxon>Sulfolobales</taxon>
        <taxon>Sulfolobaceae</taxon>
        <taxon>Sulfuracidifex</taxon>
    </lineage>
</organism>
<dbReference type="SMART" id="SM00322">
    <property type="entry name" value="KH"/>
    <property type="match status" value="1"/>
</dbReference>
<dbReference type="GO" id="GO:0019843">
    <property type="term" value="F:rRNA binding"/>
    <property type="evidence" value="ECO:0007669"/>
    <property type="project" value="UniProtKB-UniRule"/>
</dbReference>
<dbReference type="InterPro" id="IPR004087">
    <property type="entry name" value="KH_dom"/>
</dbReference>
<evidence type="ECO:0000256" key="8">
    <source>
        <dbReference type="SAM" id="MobiDB-lite"/>
    </source>
</evidence>
<comment type="subunit">
    <text evidence="6">Part of the 30S ribosomal subunit.</text>
</comment>
<comment type="function">
    <text evidence="6">Binds the lower part of the 30S subunit head.</text>
</comment>
<dbReference type="Gene3D" id="3.30.1140.32">
    <property type="entry name" value="Ribosomal protein S3, C-terminal domain"/>
    <property type="match status" value="1"/>
</dbReference>
<dbReference type="InterPro" id="IPR004044">
    <property type="entry name" value="KH_dom_type_2"/>
</dbReference>
<evidence type="ECO:0000313" key="10">
    <source>
        <dbReference type="EMBL" id="MUN28554.1"/>
    </source>
</evidence>
<dbReference type="InterPro" id="IPR001351">
    <property type="entry name" value="Ribosomal_uS3_C"/>
</dbReference>
<dbReference type="FunFam" id="3.30.300.20:FF:000001">
    <property type="entry name" value="30S ribosomal protein S3"/>
    <property type="match status" value="1"/>
</dbReference>
<dbReference type="SUPFAM" id="SSF54814">
    <property type="entry name" value="Prokaryotic type KH domain (KH-domain type II)"/>
    <property type="match status" value="1"/>
</dbReference>
<dbReference type="NCBIfam" id="TIGR01008">
    <property type="entry name" value="uS3_euk_arch"/>
    <property type="match status" value="1"/>
</dbReference>
<keyword evidence="5 6" id="KW-0687">Ribonucleoprotein</keyword>
<dbReference type="Gene3D" id="3.30.300.20">
    <property type="match status" value="1"/>
</dbReference>
<keyword evidence="11" id="KW-1185">Reference proteome</keyword>
<dbReference type="InterPro" id="IPR018280">
    <property type="entry name" value="Ribosomal_uS3_CS"/>
</dbReference>
<evidence type="ECO:0000256" key="4">
    <source>
        <dbReference type="ARBA" id="ARBA00022980"/>
    </source>
</evidence>
<sequence>MVNVRKYFLQKYMTRVMVDQYLAKQFYNAEYSGVEINRSPIGTRVIIYAGRPAMIIGKGGRTIKQLAQILEKHYQIENPQITVTNVEKPELDARVMAFRLAITLEKGYHFRRAAFITVRKIMNAGALGTEVVISGKLSSERARYEKLKEGTVYKSGQSLDYMVDRAIAIATLKPGIFGVEVVITKPLNPIDKMSLNEDVNMNEEGGESPAPSQGAITVTNVSFIDNEGGNKNDETKTRGGES</sequence>
<feature type="compositionally biased region" description="Basic and acidic residues" evidence="8">
    <location>
        <begin position="228"/>
        <end position="242"/>
    </location>
</feature>
<proteinExistence type="inferred from homology"/>
<evidence type="ECO:0000256" key="1">
    <source>
        <dbReference type="ARBA" id="ARBA00010761"/>
    </source>
</evidence>
<evidence type="ECO:0000256" key="7">
    <source>
        <dbReference type="RuleBase" id="RU003624"/>
    </source>
</evidence>
<dbReference type="InterPro" id="IPR005703">
    <property type="entry name" value="Ribosomal_uS3_euk/arc"/>
</dbReference>
<evidence type="ECO:0000256" key="6">
    <source>
        <dbReference type="HAMAP-Rule" id="MF_01309"/>
    </source>
</evidence>
<name>A0A6A9QIQ7_SULME</name>
<dbReference type="NCBIfam" id="NF003219">
    <property type="entry name" value="PRK04191.1"/>
    <property type="match status" value="1"/>
</dbReference>
<dbReference type="PANTHER" id="PTHR11760:SF32">
    <property type="entry name" value="SMALL RIBOSOMAL SUBUNIT PROTEIN US3"/>
    <property type="match status" value="1"/>
</dbReference>
<evidence type="ECO:0000256" key="3">
    <source>
        <dbReference type="ARBA" id="ARBA00022884"/>
    </source>
</evidence>
<dbReference type="Proteomes" id="UP000470772">
    <property type="component" value="Unassembled WGS sequence"/>
</dbReference>
<dbReference type="InterPro" id="IPR027488">
    <property type="entry name" value="Ribosomal_uS3_arc"/>
</dbReference>
<dbReference type="EMBL" id="WGGD01000005">
    <property type="protein sequence ID" value="MUN28554.1"/>
    <property type="molecule type" value="Genomic_DNA"/>
</dbReference>
<dbReference type="AlphaFoldDB" id="A0A6A9QIQ7"/>
<dbReference type="InterPro" id="IPR009019">
    <property type="entry name" value="KH_sf_prok-type"/>
</dbReference>
<dbReference type="HAMAP" id="MF_01309_A">
    <property type="entry name" value="Ribosomal_uS3_A"/>
    <property type="match status" value="1"/>
</dbReference>
<dbReference type="Pfam" id="PF00189">
    <property type="entry name" value="Ribosomal_S3_C"/>
    <property type="match status" value="1"/>
</dbReference>
<dbReference type="InterPro" id="IPR057258">
    <property type="entry name" value="Ribosomal_uS3"/>
</dbReference>
<evidence type="ECO:0000313" key="11">
    <source>
        <dbReference type="Proteomes" id="UP000470772"/>
    </source>
</evidence>
<keyword evidence="3 6" id="KW-0694">RNA-binding</keyword>
<dbReference type="PROSITE" id="PS00548">
    <property type="entry name" value="RIBOSOMAL_S3"/>
    <property type="match status" value="1"/>
</dbReference>
<gene>
    <name evidence="6" type="primary">rps3</name>
    <name evidence="10" type="ORF">GC250_03615</name>
</gene>
<dbReference type="GO" id="GO:0022627">
    <property type="term" value="C:cytosolic small ribosomal subunit"/>
    <property type="evidence" value="ECO:0007669"/>
    <property type="project" value="UniProtKB-UniRule"/>
</dbReference>
<feature type="region of interest" description="Disordered" evidence="8">
    <location>
        <begin position="221"/>
        <end position="242"/>
    </location>
</feature>
<comment type="similarity">
    <text evidence="1 6 7">Belongs to the universal ribosomal protein uS3 family.</text>
</comment>
<dbReference type="PANTHER" id="PTHR11760">
    <property type="entry name" value="30S/40S RIBOSOMAL PROTEIN S3"/>
    <property type="match status" value="1"/>
</dbReference>
<reference evidence="10 11" key="1">
    <citation type="submission" date="2019-10" db="EMBL/GenBank/DDBJ databases">
        <title>Sequencing and Assembly of Multiple Reported Metal-Biooxidizing Members of the Extremely Thermoacidophilic Archaeal Family Sulfolobaceae.</title>
        <authorList>
            <person name="Counts J.A."/>
            <person name="Kelly R.M."/>
        </authorList>
    </citation>
    <scope>NUCLEOTIDE SEQUENCE [LARGE SCALE GENOMIC DNA]</scope>
    <source>
        <strain evidence="10 11">DSM 6482</strain>
    </source>
</reference>
<dbReference type="InterPro" id="IPR036419">
    <property type="entry name" value="Ribosomal_S3_C_sf"/>
</dbReference>
<dbReference type="PROSITE" id="PS50823">
    <property type="entry name" value="KH_TYPE_2"/>
    <property type="match status" value="1"/>
</dbReference>
<keyword evidence="2 6" id="KW-0699">rRNA-binding</keyword>
<protein>
    <recommendedName>
        <fullName evidence="6">Small ribosomal subunit protein uS3</fullName>
    </recommendedName>
</protein>
<accession>A0A6A9QIQ7</accession>
<dbReference type="InterPro" id="IPR015946">
    <property type="entry name" value="KH_dom-like_a/b"/>
</dbReference>
<comment type="caution">
    <text evidence="10">The sequence shown here is derived from an EMBL/GenBank/DDBJ whole genome shotgun (WGS) entry which is preliminary data.</text>
</comment>